<dbReference type="AlphaFoldDB" id="A0A0L0H4R0"/>
<gene>
    <name evidence="5" type="ORF">SPPG_08342</name>
</gene>
<proteinExistence type="predicted"/>
<dbReference type="SMART" id="SM00116">
    <property type="entry name" value="CBS"/>
    <property type="match status" value="4"/>
</dbReference>
<dbReference type="InterPro" id="IPR046342">
    <property type="entry name" value="CBS_dom_sf"/>
</dbReference>
<evidence type="ECO:0000259" key="4">
    <source>
        <dbReference type="PROSITE" id="PS51371"/>
    </source>
</evidence>
<keyword evidence="1" id="KW-0677">Repeat</keyword>
<organism evidence="5 6">
    <name type="scientific">Spizellomyces punctatus (strain DAOM BR117)</name>
    <dbReference type="NCBI Taxonomy" id="645134"/>
    <lineage>
        <taxon>Eukaryota</taxon>
        <taxon>Fungi</taxon>
        <taxon>Fungi incertae sedis</taxon>
        <taxon>Chytridiomycota</taxon>
        <taxon>Chytridiomycota incertae sedis</taxon>
        <taxon>Chytridiomycetes</taxon>
        <taxon>Spizellomycetales</taxon>
        <taxon>Spizellomycetaceae</taxon>
        <taxon>Spizellomyces</taxon>
    </lineage>
</organism>
<dbReference type="OMA" id="DAFTTSW"/>
<evidence type="ECO:0000256" key="2">
    <source>
        <dbReference type="ARBA" id="ARBA00023122"/>
    </source>
</evidence>
<dbReference type="InterPro" id="IPR050511">
    <property type="entry name" value="AMPK_gamma/SDS23_families"/>
</dbReference>
<dbReference type="PROSITE" id="PS51371">
    <property type="entry name" value="CBS"/>
    <property type="match status" value="1"/>
</dbReference>
<dbReference type="SUPFAM" id="SSF54631">
    <property type="entry name" value="CBS-domain pair"/>
    <property type="match status" value="2"/>
</dbReference>
<dbReference type="Pfam" id="PF00571">
    <property type="entry name" value="CBS"/>
    <property type="match status" value="4"/>
</dbReference>
<sequence>MGHQQSSFYTPESTRALLEESIEHVVLFNRPLVTLEPTTTLLETIKTFRIKNISCAPVVRSNTDFVLTDVVDIATFLSNAYAQLGRSTFEEHLKDIISVPCEDLADFSSRNPTITLPATSTVHTVLKTLQQHRATRLILLSNQTIHHIVTQSSLVEFALLNLDRLHLRPDASLLDLGFVGTTPVFACGENKVVLEVLKEMRERGVTAVPVVNSGMVMSGMMTVRHIKTLNSNNVQDLFLTVRELLKKNSATYITGTWTMSLRDLLRVMVVNTFHHLFFVNEGGKPTNVITLGDVLDFLFSMQIE</sequence>
<keyword evidence="2 3" id="KW-0129">CBS domain</keyword>
<keyword evidence="6" id="KW-1185">Reference proteome</keyword>
<dbReference type="CDD" id="cd02205">
    <property type="entry name" value="CBS_pair_SF"/>
    <property type="match status" value="1"/>
</dbReference>
<name>A0A0L0H4R0_SPIPD</name>
<dbReference type="EMBL" id="KQ257470">
    <property type="protein sequence ID" value="KNC96187.1"/>
    <property type="molecule type" value="Genomic_DNA"/>
</dbReference>
<dbReference type="VEuPathDB" id="FungiDB:SPPG_08342"/>
<evidence type="ECO:0000256" key="3">
    <source>
        <dbReference type="PROSITE-ProRule" id="PRU00703"/>
    </source>
</evidence>
<protein>
    <recommendedName>
        <fullName evidence="4">CBS domain-containing protein</fullName>
    </recommendedName>
</protein>
<dbReference type="Gene3D" id="3.10.580.10">
    <property type="entry name" value="CBS-domain"/>
    <property type="match status" value="2"/>
</dbReference>
<dbReference type="OrthoDB" id="449052at2759"/>
<dbReference type="InterPro" id="IPR000644">
    <property type="entry name" value="CBS_dom"/>
</dbReference>
<dbReference type="Proteomes" id="UP000053201">
    <property type="component" value="Unassembled WGS sequence"/>
</dbReference>
<evidence type="ECO:0000313" key="6">
    <source>
        <dbReference type="Proteomes" id="UP000053201"/>
    </source>
</evidence>
<evidence type="ECO:0000256" key="1">
    <source>
        <dbReference type="ARBA" id="ARBA00022737"/>
    </source>
</evidence>
<dbReference type="GeneID" id="27691511"/>
<dbReference type="eggNOG" id="ENOG502SWF3">
    <property type="taxonomic scope" value="Eukaryota"/>
</dbReference>
<dbReference type="InParanoid" id="A0A0L0H4R0"/>
<accession>A0A0L0H4R0</accession>
<dbReference type="RefSeq" id="XP_016604227.1">
    <property type="nucleotide sequence ID" value="XM_016756499.1"/>
</dbReference>
<evidence type="ECO:0000313" key="5">
    <source>
        <dbReference type="EMBL" id="KNC96187.1"/>
    </source>
</evidence>
<reference evidence="5 6" key="1">
    <citation type="submission" date="2009-08" db="EMBL/GenBank/DDBJ databases">
        <title>The Genome Sequence of Spizellomyces punctatus strain DAOM BR117.</title>
        <authorList>
            <consortium name="The Broad Institute Genome Sequencing Platform"/>
            <person name="Russ C."/>
            <person name="Cuomo C."/>
            <person name="Shea T."/>
            <person name="Young S.K."/>
            <person name="Zeng Q."/>
            <person name="Koehrsen M."/>
            <person name="Haas B."/>
            <person name="Borodovsky M."/>
            <person name="Guigo R."/>
            <person name="Alvarado L."/>
            <person name="Berlin A."/>
            <person name="Bochicchio J."/>
            <person name="Borenstein D."/>
            <person name="Chapman S."/>
            <person name="Chen Z."/>
            <person name="Engels R."/>
            <person name="Freedman E."/>
            <person name="Gellesch M."/>
            <person name="Goldberg J."/>
            <person name="Griggs A."/>
            <person name="Gujja S."/>
            <person name="Heiman D."/>
            <person name="Hepburn T."/>
            <person name="Howarth C."/>
            <person name="Jen D."/>
            <person name="Larson L."/>
            <person name="Lewis B."/>
            <person name="Mehta T."/>
            <person name="Park D."/>
            <person name="Pearson M."/>
            <person name="Roberts A."/>
            <person name="Saif S."/>
            <person name="Shenoy N."/>
            <person name="Sisk P."/>
            <person name="Stolte C."/>
            <person name="Sykes S."/>
            <person name="Thomson T."/>
            <person name="Walk T."/>
            <person name="White J."/>
            <person name="Yandava C."/>
            <person name="Burger G."/>
            <person name="Gray M.W."/>
            <person name="Holland P.W.H."/>
            <person name="King N."/>
            <person name="Lang F.B.F."/>
            <person name="Roger A.J."/>
            <person name="Ruiz-Trillo I."/>
            <person name="Lander E."/>
            <person name="Nusbaum C."/>
        </authorList>
    </citation>
    <scope>NUCLEOTIDE SEQUENCE [LARGE SCALE GENOMIC DNA]</scope>
    <source>
        <strain evidence="5 6">DAOM BR117</strain>
    </source>
</reference>
<feature type="domain" description="CBS" evidence="4">
    <location>
        <begin position="180"/>
        <end position="237"/>
    </location>
</feature>
<dbReference type="PANTHER" id="PTHR13780">
    <property type="entry name" value="AMP-ACTIVATED PROTEIN KINASE, GAMMA REGULATORY SUBUNIT"/>
    <property type="match status" value="1"/>
</dbReference>